<dbReference type="NCBIfam" id="TIGR01035">
    <property type="entry name" value="hemA"/>
    <property type="match status" value="1"/>
</dbReference>
<comment type="domain">
    <text evidence="9">Possesses an unusual extended V-shaped dimeric structure with each monomer consisting of three distinct domains arranged along a curved 'spinal' alpha-helix. The N-terminal catalytic domain specifically recognizes the glutamate moiety of the substrate. The second domain is the NADPH-binding domain, and the third C-terminal domain is responsible for dimerization.</text>
</comment>
<dbReference type="Gene3D" id="3.40.50.720">
    <property type="entry name" value="NAD(P)-binding Rossmann-like Domain"/>
    <property type="match status" value="1"/>
</dbReference>
<evidence type="ECO:0000256" key="7">
    <source>
        <dbReference type="ARBA" id="ARBA00047464"/>
    </source>
</evidence>
<dbReference type="PROSITE" id="PS00747">
    <property type="entry name" value="GLUTR"/>
    <property type="match status" value="1"/>
</dbReference>
<feature type="domain" description="Quinate/shikimate 5-dehydrogenase/glutamyl-tRNA reductase" evidence="16">
    <location>
        <begin position="171"/>
        <end position="306"/>
    </location>
</feature>
<feature type="domain" description="Glutamyl-tRNA reductase N-terminal" evidence="17">
    <location>
        <begin position="7"/>
        <end position="156"/>
    </location>
</feature>
<proteinExistence type="inferred from homology"/>
<evidence type="ECO:0000256" key="8">
    <source>
        <dbReference type="ARBA" id="ARBA00068659"/>
    </source>
</evidence>
<dbReference type="PIRSF" id="PIRSF000445">
    <property type="entry name" value="4pyrrol_synth_GluRdtase"/>
    <property type="match status" value="1"/>
</dbReference>
<dbReference type="InterPro" id="IPR006151">
    <property type="entry name" value="Shikm_DH/Glu-tRNA_Rdtase"/>
</dbReference>
<dbReference type="SUPFAM" id="SSF51735">
    <property type="entry name" value="NAD(P)-binding Rossmann-fold domains"/>
    <property type="match status" value="1"/>
</dbReference>
<dbReference type="EC" id="1.2.1.70" evidence="3 9"/>
<dbReference type="Pfam" id="PF00745">
    <property type="entry name" value="GlutR_dimer"/>
    <property type="match status" value="1"/>
</dbReference>
<evidence type="ECO:0000256" key="3">
    <source>
        <dbReference type="ARBA" id="ARBA00012970"/>
    </source>
</evidence>
<dbReference type="InterPro" id="IPR015896">
    <property type="entry name" value="4pyrrol_synth_GluRdtase_dimer"/>
</dbReference>
<feature type="domain" description="Tetrapyrrole biosynthesis glutamyl-tRNA reductase dimerisation" evidence="15">
    <location>
        <begin position="320"/>
        <end position="416"/>
    </location>
</feature>
<evidence type="ECO:0000256" key="1">
    <source>
        <dbReference type="ARBA" id="ARBA00005059"/>
    </source>
</evidence>
<protein>
    <recommendedName>
        <fullName evidence="8 9">Glutamyl-tRNA reductase</fullName>
        <shortName evidence="9">GluTR</shortName>
        <ecNumber evidence="3 9">1.2.1.70</ecNumber>
    </recommendedName>
</protein>
<feature type="binding site" evidence="9 11">
    <location>
        <begin position="49"/>
        <end position="52"/>
    </location>
    <ligand>
        <name>substrate</name>
    </ligand>
</feature>
<dbReference type="PANTHER" id="PTHR43013:SF1">
    <property type="entry name" value="GLUTAMYL-TRNA REDUCTASE"/>
    <property type="match status" value="1"/>
</dbReference>
<dbReference type="SUPFAM" id="SSF69742">
    <property type="entry name" value="Glutamyl tRNA-reductase catalytic, N-terminal domain"/>
    <property type="match status" value="1"/>
</dbReference>
<dbReference type="InterPro" id="IPR000343">
    <property type="entry name" value="4pyrrol_synth_GluRdtase"/>
</dbReference>
<dbReference type="HAMAP" id="MF_00087">
    <property type="entry name" value="Glu_tRNA_reductase"/>
    <property type="match status" value="1"/>
</dbReference>
<evidence type="ECO:0000259" key="17">
    <source>
        <dbReference type="Pfam" id="PF05201"/>
    </source>
</evidence>
<dbReference type="InterPro" id="IPR036343">
    <property type="entry name" value="GluRdtase_N_sf"/>
</dbReference>
<reference evidence="18" key="1">
    <citation type="submission" date="2019-11" db="EMBL/GenBank/DDBJ databases">
        <title>Microbial mats filling the niche in hypersaline microbial mats.</title>
        <authorList>
            <person name="Wong H.L."/>
            <person name="Macleod F.I."/>
            <person name="White R.A. III"/>
            <person name="Burns B.P."/>
        </authorList>
    </citation>
    <scope>NUCLEOTIDE SEQUENCE</scope>
    <source>
        <strain evidence="18">Rbin_158</strain>
    </source>
</reference>
<evidence type="ECO:0000256" key="2">
    <source>
        <dbReference type="ARBA" id="ARBA00005916"/>
    </source>
</evidence>
<dbReference type="FunFam" id="3.30.460.30:FF:000001">
    <property type="entry name" value="Glutamyl-tRNA reductase"/>
    <property type="match status" value="1"/>
</dbReference>
<comment type="caution">
    <text evidence="18">The sequence shown here is derived from an EMBL/GenBank/DDBJ whole genome shotgun (WGS) entry which is preliminary data.</text>
</comment>
<evidence type="ECO:0000256" key="10">
    <source>
        <dbReference type="PIRSR" id="PIRSR000445-1"/>
    </source>
</evidence>
<dbReference type="PANTHER" id="PTHR43013">
    <property type="entry name" value="GLUTAMYL-TRNA REDUCTASE"/>
    <property type="match status" value="1"/>
</dbReference>
<feature type="active site" description="Nucleophile" evidence="9 10">
    <location>
        <position position="50"/>
    </location>
</feature>
<evidence type="ECO:0000259" key="15">
    <source>
        <dbReference type="Pfam" id="PF00745"/>
    </source>
</evidence>
<dbReference type="Pfam" id="PF05201">
    <property type="entry name" value="GlutR_N"/>
    <property type="match status" value="1"/>
</dbReference>
<sequence>MVISVFGINHRITALEDLEQITFSQDDVQRALPLLLREPGIEEGVILSTCNRLEVYTVCQEGFPAQHFLPDFLKHLKPQYADSGTHHFYYKEKAEAIAHLFRVSSSLDSLVIGENEIAGQVKEAYRTACALKTTGMLTNKLFHAAFRTSKRVKTETKINEGNCSISYVAVDLAEHIFPELHACRVLLIGAGAMGKAVAKNLAQRGVAKILIANRHLQKAVDLAQEVEGTAIPLTAIEEHIDAMDVIVSGTGSPDYLLRADQMQTLLTQPRSKPLLMIDIALPRDFDPQIALLPDVILKNLYDLKEVVDLNLKRREQEIPKVKAIIAEEVQKFLYWRESLKIKPVIQTLTTNFEAIRSEELDRQKKQIADDDLSEMDRVTKALTQKYVHVLISRLKELHKVCSLDAQQIHIIEQLFDSHEISE</sequence>
<evidence type="ECO:0000256" key="14">
    <source>
        <dbReference type="RuleBase" id="RU000584"/>
    </source>
</evidence>
<evidence type="ECO:0000313" key="18">
    <source>
        <dbReference type="EMBL" id="MBD3326917.1"/>
    </source>
</evidence>
<name>A0A9D5K020_9BACT</name>
<dbReference type="InterPro" id="IPR036291">
    <property type="entry name" value="NAD(P)-bd_dom_sf"/>
</dbReference>
<evidence type="ECO:0000256" key="12">
    <source>
        <dbReference type="PIRSR" id="PIRSR000445-3"/>
    </source>
</evidence>
<feature type="binding site" evidence="9 12">
    <location>
        <begin position="189"/>
        <end position="194"/>
    </location>
    <ligand>
        <name>NADP(+)</name>
        <dbReference type="ChEBI" id="CHEBI:58349"/>
    </ligand>
</feature>
<keyword evidence="4 9" id="KW-0521">NADP</keyword>
<dbReference type="Gene3D" id="3.30.460.30">
    <property type="entry name" value="Glutamyl-tRNA reductase, N-terminal domain"/>
    <property type="match status" value="1"/>
</dbReference>
<evidence type="ECO:0000256" key="13">
    <source>
        <dbReference type="PIRSR" id="PIRSR000445-4"/>
    </source>
</evidence>
<dbReference type="Pfam" id="PF01488">
    <property type="entry name" value="Shikimate_DH"/>
    <property type="match status" value="1"/>
</dbReference>
<comment type="catalytic activity">
    <reaction evidence="7 9 14">
        <text>(S)-4-amino-5-oxopentanoate + tRNA(Glu) + NADP(+) = L-glutamyl-tRNA(Glu) + NADPH + H(+)</text>
        <dbReference type="Rhea" id="RHEA:12344"/>
        <dbReference type="Rhea" id="RHEA-COMP:9663"/>
        <dbReference type="Rhea" id="RHEA-COMP:9680"/>
        <dbReference type="ChEBI" id="CHEBI:15378"/>
        <dbReference type="ChEBI" id="CHEBI:57501"/>
        <dbReference type="ChEBI" id="CHEBI:57783"/>
        <dbReference type="ChEBI" id="CHEBI:58349"/>
        <dbReference type="ChEBI" id="CHEBI:78442"/>
        <dbReference type="ChEBI" id="CHEBI:78520"/>
        <dbReference type="EC" id="1.2.1.70"/>
    </reaction>
</comment>
<comment type="pathway">
    <text evidence="1 9 14">Porphyrin-containing compound metabolism; protoporphyrin-IX biosynthesis; 5-aminolevulinate from L-glutamyl-tRNA(Glu): step 1/2.</text>
</comment>
<feature type="binding site" evidence="9 11">
    <location>
        <begin position="114"/>
        <end position="116"/>
    </location>
    <ligand>
        <name>substrate</name>
    </ligand>
</feature>
<dbReference type="AlphaFoldDB" id="A0A9D5K020"/>
<dbReference type="Proteomes" id="UP000649604">
    <property type="component" value="Unassembled WGS sequence"/>
</dbReference>
<evidence type="ECO:0000256" key="11">
    <source>
        <dbReference type="PIRSR" id="PIRSR000445-2"/>
    </source>
</evidence>
<dbReference type="GO" id="GO:0050661">
    <property type="term" value="F:NADP binding"/>
    <property type="evidence" value="ECO:0007669"/>
    <property type="project" value="InterPro"/>
</dbReference>
<organism evidence="18 19">
    <name type="scientific">candidate division KSB3 bacterium</name>
    <dbReference type="NCBI Taxonomy" id="2044937"/>
    <lineage>
        <taxon>Bacteria</taxon>
        <taxon>candidate division KSB3</taxon>
    </lineage>
</organism>
<evidence type="ECO:0000259" key="16">
    <source>
        <dbReference type="Pfam" id="PF01488"/>
    </source>
</evidence>
<comment type="subunit">
    <text evidence="9">Homodimer.</text>
</comment>
<gene>
    <name evidence="9" type="primary">hemA</name>
    <name evidence="18" type="ORF">GF339_20195</name>
</gene>
<keyword evidence="5 9" id="KW-0560">Oxidoreductase</keyword>
<evidence type="ECO:0000256" key="9">
    <source>
        <dbReference type="HAMAP-Rule" id="MF_00087"/>
    </source>
</evidence>
<feature type="binding site" evidence="9 11">
    <location>
        <position position="120"/>
    </location>
    <ligand>
        <name>substrate</name>
    </ligand>
</feature>
<dbReference type="GO" id="GO:0019353">
    <property type="term" value="P:protoporphyrinogen IX biosynthetic process from glutamate"/>
    <property type="evidence" value="ECO:0007669"/>
    <property type="project" value="TreeGrafter"/>
</dbReference>
<feature type="site" description="Important for activity" evidence="9 13">
    <location>
        <position position="99"/>
    </location>
</feature>
<keyword evidence="6 9" id="KW-0627">Porphyrin biosynthesis</keyword>
<dbReference type="EMBL" id="WJJP01000660">
    <property type="protein sequence ID" value="MBD3326917.1"/>
    <property type="molecule type" value="Genomic_DNA"/>
</dbReference>
<evidence type="ECO:0000256" key="4">
    <source>
        <dbReference type="ARBA" id="ARBA00022857"/>
    </source>
</evidence>
<dbReference type="InterPro" id="IPR036453">
    <property type="entry name" value="GluRdtase_dimer_dom_sf"/>
</dbReference>
<dbReference type="InterPro" id="IPR018214">
    <property type="entry name" value="GluRdtase_CS"/>
</dbReference>
<evidence type="ECO:0000313" key="19">
    <source>
        <dbReference type="Proteomes" id="UP000649604"/>
    </source>
</evidence>
<accession>A0A9D5K020</accession>
<comment type="function">
    <text evidence="9">Catalyzes the NADPH-dependent reduction of glutamyl-tRNA(Glu) to glutamate 1-semialdehyde (GSA).</text>
</comment>
<dbReference type="InterPro" id="IPR015895">
    <property type="entry name" value="4pyrrol_synth_GluRdtase_N"/>
</dbReference>
<evidence type="ECO:0000256" key="5">
    <source>
        <dbReference type="ARBA" id="ARBA00023002"/>
    </source>
</evidence>
<dbReference type="FunFam" id="3.40.50.720:FF:000031">
    <property type="entry name" value="Glutamyl-tRNA reductase"/>
    <property type="match status" value="1"/>
</dbReference>
<comment type="similarity">
    <text evidence="2 9 14">Belongs to the glutamyl-tRNA reductase family.</text>
</comment>
<evidence type="ECO:0000256" key="6">
    <source>
        <dbReference type="ARBA" id="ARBA00023244"/>
    </source>
</evidence>
<dbReference type="SUPFAM" id="SSF69075">
    <property type="entry name" value="Glutamyl tRNA-reductase dimerization domain"/>
    <property type="match status" value="1"/>
</dbReference>
<dbReference type="GO" id="GO:0008883">
    <property type="term" value="F:glutamyl-tRNA reductase activity"/>
    <property type="evidence" value="ECO:0007669"/>
    <property type="project" value="UniProtKB-UniRule"/>
</dbReference>
<dbReference type="CDD" id="cd05213">
    <property type="entry name" value="NAD_bind_Glutamyl_tRNA_reduct"/>
    <property type="match status" value="1"/>
</dbReference>
<comment type="miscellaneous">
    <text evidence="9">During catalysis, the active site Cys acts as a nucleophile attacking the alpha-carbonyl group of tRNA-bound glutamate with the formation of a thioester intermediate between enzyme and glutamate, and the concomitant release of tRNA(Glu). The thioester intermediate is finally reduced by direct hydride transfer from NADPH, to form the product GSA.</text>
</comment>
<feature type="binding site" evidence="9 11">
    <location>
        <position position="109"/>
    </location>
    <ligand>
        <name>substrate</name>
    </ligand>
</feature>